<dbReference type="Proteomes" id="UP000510934">
    <property type="component" value="Plasmid pBS1142"/>
</dbReference>
<proteinExistence type="predicted"/>
<keyword evidence="2" id="KW-0614">Plasmid</keyword>
<dbReference type="PANTHER" id="PTHR13696">
    <property type="entry name" value="P-LOOP CONTAINING NUCLEOSIDE TRIPHOSPHATE HYDROLASE"/>
    <property type="match status" value="1"/>
</dbReference>
<protein>
    <submittedName>
        <fullName evidence="2">ParA family protein</fullName>
    </submittedName>
</protein>
<evidence type="ECO:0000313" key="2">
    <source>
        <dbReference type="EMBL" id="QLJ17406.1"/>
    </source>
</evidence>
<organism evidence="2 3">
    <name type="scientific">Pseudomonas putida</name>
    <name type="common">Arthrobacter siderocapsulatus</name>
    <dbReference type="NCBI Taxonomy" id="303"/>
    <lineage>
        <taxon>Bacteria</taxon>
        <taxon>Pseudomonadati</taxon>
        <taxon>Pseudomonadota</taxon>
        <taxon>Gammaproteobacteria</taxon>
        <taxon>Pseudomonadales</taxon>
        <taxon>Pseudomonadaceae</taxon>
        <taxon>Pseudomonas</taxon>
    </lineage>
</organism>
<dbReference type="Pfam" id="PF13614">
    <property type="entry name" value="AAA_31"/>
    <property type="match status" value="1"/>
</dbReference>
<dbReference type="InterPro" id="IPR027417">
    <property type="entry name" value="P-loop_NTPase"/>
</dbReference>
<evidence type="ECO:0000313" key="3">
    <source>
        <dbReference type="Proteomes" id="UP000510934"/>
    </source>
</evidence>
<reference evidence="2 3" key="1">
    <citation type="journal article" date="2009" name="Mikrobiologiia">
        <title>[Phenanthren biodegradation and interaction of Pseudomonas putida BS3701 and Burkholderia sp.BS3702 in plant rhizosphere].</title>
        <authorList>
            <person name="Ovchinnikova A.A."/>
            <person name="Vetrova A.A."/>
            <person name="Filonov A.E."/>
            <person name="Boronin A.M."/>
        </authorList>
    </citation>
    <scope>NUCLEOTIDE SEQUENCE [LARGE SCALE GENOMIC DNA]</scope>
    <source>
        <strain evidence="2 3">BS3701</strain>
        <plasmid evidence="3">pbs1142</plasmid>
    </source>
</reference>
<dbReference type="InterPro" id="IPR025669">
    <property type="entry name" value="AAA_dom"/>
</dbReference>
<dbReference type="EMBL" id="CP059054">
    <property type="protein sequence ID" value="QLJ17406.1"/>
    <property type="molecule type" value="Genomic_DNA"/>
</dbReference>
<name>A0A7D5W4E5_PSEPU</name>
<dbReference type="PANTHER" id="PTHR13696:SF99">
    <property type="entry name" value="COBYRINIC ACID AC-DIAMIDE SYNTHASE"/>
    <property type="match status" value="1"/>
</dbReference>
<dbReference type="CDD" id="cd02042">
    <property type="entry name" value="ParAB_family"/>
    <property type="match status" value="1"/>
</dbReference>
<dbReference type="RefSeq" id="WP_180690194.1">
    <property type="nucleotide sequence ID" value="NZ_CP059054.1"/>
</dbReference>
<dbReference type="InterPro" id="IPR050678">
    <property type="entry name" value="DNA_Partitioning_ATPase"/>
</dbReference>
<gene>
    <name evidence="2" type="ORF">H0H12_29735</name>
</gene>
<geneLocation type="plasmid" evidence="3">
    <name>pbs1142</name>
</geneLocation>
<dbReference type="Gene3D" id="3.40.50.300">
    <property type="entry name" value="P-loop containing nucleotide triphosphate hydrolases"/>
    <property type="match status" value="1"/>
</dbReference>
<evidence type="ECO:0000259" key="1">
    <source>
        <dbReference type="Pfam" id="PF13614"/>
    </source>
</evidence>
<dbReference type="SUPFAM" id="SSF52540">
    <property type="entry name" value="P-loop containing nucleoside triphosphate hydrolases"/>
    <property type="match status" value="1"/>
</dbReference>
<accession>A0A7D5W4E5</accession>
<feature type="domain" description="AAA" evidence="1">
    <location>
        <begin position="14"/>
        <end position="189"/>
    </location>
</feature>
<sequence length="276" mass="29993">MTNTAPFEKTPMVYAVATPKGGVGKSTTLSALGIKLADEGKKVLLIDLDNIGSLTNNFQGADVRLSQFSNVTQLFQEPDSGVSIVVNPVRDNLHLLQGDSTIGDFNRSNDMTLILKMRDNLQDNLPGYSTYDYVLIDTPAGNGNTVMAALICAHRVYSPIDLDINAIGSLAELTKILKPIRRSLNQNLQWSGFVINRVPKLISYLGKKVPHAVTDREIYNKLVSSFGDAALLGVIALRTPIKTAISSGTWVTGNEDSAIDAANELEQFCKNLLEKK</sequence>
<dbReference type="AlphaFoldDB" id="A0A7D5W4E5"/>